<feature type="compositionally biased region" description="Basic residues" evidence="1">
    <location>
        <begin position="57"/>
        <end position="67"/>
    </location>
</feature>
<accession>A0A7X3CSD7</accession>
<sequence length="125" mass="13416">MPPVASEAQTEAEAVLPAAEPANDAAPANLSASSSPADESGAGTQALGKDDGLQRLLGRRLKKKKRNETHEKDSVYIRKDLKERLAKLAANHGKGFRTLLLNYGLEKALDELEQADAALRQGEQL</sequence>
<keyword evidence="3" id="KW-1185">Reference proteome</keyword>
<feature type="region of interest" description="Disordered" evidence="1">
    <location>
        <begin position="1"/>
        <end position="74"/>
    </location>
</feature>
<gene>
    <name evidence="2" type="ORF">GNP93_11035</name>
</gene>
<proteinExistence type="predicted"/>
<organism evidence="2 3">
    <name type="scientific">Paenibacillus validus</name>
    <dbReference type="NCBI Taxonomy" id="44253"/>
    <lineage>
        <taxon>Bacteria</taxon>
        <taxon>Bacillati</taxon>
        <taxon>Bacillota</taxon>
        <taxon>Bacilli</taxon>
        <taxon>Bacillales</taxon>
        <taxon>Paenibacillaceae</taxon>
        <taxon>Paenibacillus</taxon>
    </lineage>
</organism>
<name>A0A7X3CSD7_9BACL</name>
<evidence type="ECO:0000256" key="1">
    <source>
        <dbReference type="SAM" id="MobiDB-lite"/>
    </source>
</evidence>
<reference evidence="2 3" key="1">
    <citation type="submission" date="2019-11" db="EMBL/GenBank/DDBJ databases">
        <title>Draft genome sequences of five Paenibacillus species of dairy origin.</title>
        <authorList>
            <person name="Olajide A.M."/>
            <person name="Chen S."/>
            <person name="Lapointe G."/>
        </authorList>
    </citation>
    <scope>NUCLEOTIDE SEQUENCE [LARGE SCALE GENOMIC DNA]</scope>
    <source>
        <strain evidence="2 3">2CS3</strain>
    </source>
</reference>
<feature type="compositionally biased region" description="Low complexity" evidence="1">
    <location>
        <begin position="11"/>
        <end position="38"/>
    </location>
</feature>
<evidence type="ECO:0000313" key="3">
    <source>
        <dbReference type="Proteomes" id="UP000450917"/>
    </source>
</evidence>
<dbReference type="RefSeq" id="WP_155614651.1">
    <property type="nucleotide sequence ID" value="NZ_WNZX01000008.1"/>
</dbReference>
<dbReference type="Proteomes" id="UP000450917">
    <property type="component" value="Unassembled WGS sequence"/>
</dbReference>
<comment type="caution">
    <text evidence="2">The sequence shown here is derived from an EMBL/GenBank/DDBJ whole genome shotgun (WGS) entry which is preliminary data.</text>
</comment>
<protein>
    <submittedName>
        <fullName evidence="2">Uncharacterized protein</fullName>
    </submittedName>
</protein>
<dbReference type="AlphaFoldDB" id="A0A7X3CSD7"/>
<evidence type="ECO:0000313" key="2">
    <source>
        <dbReference type="EMBL" id="MUG71212.1"/>
    </source>
</evidence>
<dbReference type="EMBL" id="WNZX01000008">
    <property type="protein sequence ID" value="MUG71212.1"/>
    <property type="molecule type" value="Genomic_DNA"/>
</dbReference>